<gene>
    <name evidence="1" type="ORF">SAMN04488059_1011</name>
</gene>
<evidence type="ECO:0000313" key="2">
    <source>
        <dbReference type="Proteomes" id="UP000182258"/>
    </source>
</evidence>
<accession>A0A1I1EZF3</accession>
<sequence>GAPLDMPADLFDVQLHGEGIGIGQSQSGTLPFGRTDGAEQIGVLIALISRLSGTRATLRPQAGDAIFLADAGLVLEPDFYRPALGKVANMGFQCSREVFLNAEMTPAS</sequence>
<evidence type="ECO:0000313" key="1">
    <source>
        <dbReference type="EMBL" id="SFB90888.1"/>
    </source>
</evidence>
<dbReference type="Proteomes" id="UP000182258">
    <property type="component" value="Unassembled WGS sequence"/>
</dbReference>
<proteinExistence type="predicted"/>
<protein>
    <submittedName>
        <fullName evidence="1">Uncharacterized protein</fullName>
    </submittedName>
</protein>
<dbReference type="EMBL" id="FOMB01000001">
    <property type="protein sequence ID" value="SFB90888.1"/>
    <property type="molecule type" value="Genomic_DNA"/>
</dbReference>
<dbReference type="AlphaFoldDB" id="A0A1I1EZF3"/>
<feature type="non-terminal residue" evidence="1">
    <location>
        <position position="1"/>
    </location>
</feature>
<reference evidence="1 2" key="1">
    <citation type="submission" date="2016-10" db="EMBL/GenBank/DDBJ databases">
        <authorList>
            <person name="de Groot N.N."/>
        </authorList>
    </citation>
    <scope>NUCLEOTIDE SEQUENCE [LARGE SCALE GENOMIC DNA]</scope>
    <source>
        <strain evidence="1 2">CGMCC 1.10210</strain>
    </source>
</reference>
<name>A0A1I1EZF3_9HYPH</name>
<organism evidence="1 2">
    <name type="scientific">Devosia psychrophila</name>
    <dbReference type="NCBI Taxonomy" id="728005"/>
    <lineage>
        <taxon>Bacteria</taxon>
        <taxon>Pseudomonadati</taxon>
        <taxon>Pseudomonadota</taxon>
        <taxon>Alphaproteobacteria</taxon>
        <taxon>Hyphomicrobiales</taxon>
        <taxon>Devosiaceae</taxon>
        <taxon>Devosia</taxon>
    </lineage>
</organism>